<dbReference type="PANTHER" id="PTHR37984:SF5">
    <property type="entry name" value="PROTEIN NYNRIN-LIKE"/>
    <property type="match status" value="1"/>
</dbReference>
<reference evidence="3 4" key="1">
    <citation type="submission" date="2023-02" db="EMBL/GenBank/DDBJ databases">
        <title>LHISI_Scaffold_Assembly.</title>
        <authorList>
            <person name="Stuart O.P."/>
            <person name="Cleave R."/>
            <person name="Magrath M.J.L."/>
            <person name="Mikheyev A.S."/>
        </authorList>
    </citation>
    <scope>NUCLEOTIDE SEQUENCE [LARGE SCALE GENOMIC DNA]</scope>
    <source>
        <strain evidence="3">Daus_M_001</strain>
        <tissue evidence="3">Leg muscle</tissue>
    </source>
</reference>
<comment type="caution">
    <text evidence="3">The sequence shown here is derived from an EMBL/GenBank/DDBJ whole genome shotgun (WGS) entry which is preliminary data.</text>
</comment>
<name>A0ABQ9HW95_9NEOP</name>
<evidence type="ECO:0000313" key="4">
    <source>
        <dbReference type="Proteomes" id="UP001159363"/>
    </source>
</evidence>
<dbReference type="InterPro" id="IPR001584">
    <property type="entry name" value="Integrase_cat-core"/>
</dbReference>
<feature type="compositionally biased region" description="Low complexity" evidence="1">
    <location>
        <begin position="363"/>
        <end position="374"/>
    </location>
</feature>
<feature type="region of interest" description="Disordered" evidence="1">
    <location>
        <begin position="324"/>
        <end position="377"/>
    </location>
</feature>
<accession>A0ABQ9HW95</accession>
<dbReference type="Proteomes" id="UP001159363">
    <property type="component" value="Chromosome 3"/>
</dbReference>
<gene>
    <name evidence="3" type="ORF">PR048_008097</name>
</gene>
<dbReference type="PROSITE" id="PS50994">
    <property type="entry name" value="INTEGRASE"/>
    <property type="match status" value="1"/>
</dbReference>
<proteinExistence type="predicted"/>
<dbReference type="EMBL" id="JARBHB010000003">
    <property type="protein sequence ID" value="KAJ8888605.1"/>
    <property type="molecule type" value="Genomic_DNA"/>
</dbReference>
<feature type="domain" description="Integrase catalytic" evidence="2">
    <location>
        <begin position="10"/>
        <end position="128"/>
    </location>
</feature>
<evidence type="ECO:0000259" key="2">
    <source>
        <dbReference type="PROSITE" id="PS50994"/>
    </source>
</evidence>
<dbReference type="InterPro" id="IPR012337">
    <property type="entry name" value="RNaseH-like_sf"/>
</dbReference>
<dbReference type="InterPro" id="IPR036397">
    <property type="entry name" value="RNaseH_sf"/>
</dbReference>
<organism evidence="3 4">
    <name type="scientific">Dryococelus australis</name>
    <dbReference type="NCBI Taxonomy" id="614101"/>
    <lineage>
        <taxon>Eukaryota</taxon>
        <taxon>Metazoa</taxon>
        <taxon>Ecdysozoa</taxon>
        <taxon>Arthropoda</taxon>
        <taxon>Hexapoda</taxon>
        <taxon>Insecta</taxon>
        <taxon>Pterygota</taxon>
        <taxon>Neoptera</taxon>
        <taxon>Polyneoptera</taxon>
        <taxon>Phasmatodea</taxon>
        <taxon>Verophasmatodea</taxon>
        <taxon>Anareolatae</taxon>
        <taxon>Phasmatidae</taxon>
        <taxon>Eurycanthinae</taxon>
        <taxon>Dryococelus</taxon>
    </lineage>
</organism>
<sequence>MKLCQDCQTVANAPPRSIVCPWSRAERAWERVHLDYTGSFLGQYLFIVIDAYSNLMAAVLITHIRYILADFGKLLVIVTDNGWQFTSDQFTDFFHSNGIRHLYILPWHPSSNGLADRTVKIVKKLMLKFSEPDIHVCVTHALWAIRTCPSSSTGKTPAEAEGRMFCTQPTQLHPALQPSQPASAFSPKLQVRELIGMMNYSVCQSTWLPGVGCGHSGARAYNIKLDNGAIIENIFGDDVRRIFAPELTEHVPEPCVYDKSQMPDTNSETPESAQLRNTIIAQHMPSSQLSQTACQENSLPTMPASSTSYHHHVSTLVVAAAQHPGDHRPLPLPATKDRGSSTKVSASTHHLDGETALTSCTASSPSGPPFSGFPDIHHPQSKVYKSLRENVALHKKNIKHVDAPPNGCLASISALLPDDWEEDIIHLGLGVSFGG</sequence>
<dbReference type="InterPro" id="IPR050951">
    <property type="entry name" value="Retrovirus_Pol_polyprotein"/>
</dbReference>
<dbReference type="SUPFAM" id="SSF53098">
    <property type="entry name" value="Ribonuclease H-like"/>
    <property type="match status" value="1"/>
</dbReference>
<dbReference type="PANTHER" id="PTHR37984">
    <property type="entry name" value="PROTEIN CBG26694"/>
    <property type="match status" value="1"/>
</dbReference>
<feature type="compositionally biased region" description="Basic and acidic residues" evidence="1">
    <location>
        <begin position="324"/>
        <end position="340"/>
    </location>
</feature>
<protein>
    <recommendedName>
        <fullName evidence="2">Integrase catalytic domain-containing protein</fullName>
    </recommendedName>
</protein>
<keyword evidence="4" id="KW-1185">Reference proteome</keyword>
<evidence type="ECO:0000313" key="3">
    <source>
        <dbReference type="EMBL" id="KAJ8888605.1"/>
    </source>
</evidence>
<dbReference type="Gene3D" id="3.30.420.10">
    <property type="entry name" value="Ribonuclease H-like superfamily/Ribonuclease H"/>
    <property type="match status" value="1"/>
</dbReference>
<evidence type="ECO:0000256" key="1">
    <source>
        <dbReference type="SAM" id="MobiDB-lite"/>
    </source>
</evidence>